<protein>
    <recommendedName>
        <fullName evidence="4">Cache domain-containing protein</fullName>
    </recommendedName>
</protein>
<reference evidence="2 3" key="1">
    <citation type="submission" date="2020-02" db="EMBL/GenBank/DDBJ databases">
        <title>Genome sequence of the type strain DSM 27180 of Arthrobacter silviterrae.</title>
        <authorList>
            <person name="Gao J."/>
            <person name="Sun J."/>
        </authorList>
    </citation>
    <scope>NUCLEOTIDE SEQUENCE [LARGE SCALE GENOMIC DNA]</scope>
    <source>
        <strain evidence="2 3">DSM 27180</strain>
    </source>
</reference>
<proteinExistence type="predicted"/>
<keyword evidence="3" id="KW-1185">Reference proteome</keyword>
<dbReference type="EMBL" id="JAAKZI010000024">
    <property type="protein sequence ID" value="NGN84468.1"/>
    <property type="molecule type" value="Genomic_DNA"/>
</dbReference>
<evidence type="ECO:0008006" key="4">
    <source>
        <dbReference type="Google" id="ProtNLM"/>
    </source>
</evidence>
<organism evidence="2 3">
    <name type="scientific">Arthrobacter silviterrae</name>
    <dbReference type="NCBI Taxonomy" id="2026658"/>
    <lineage>
        <taxon>Bacteria</taxon>
        <taxon>Bacillati</taxon>
        <taxon>Actinomycetota</taxon>
        <taxon>Actinomycetes</taxon>
        <taxon>Micrococcales</taxon>
        <taxon>Micrococcaceae</taxon>
        <taxon>Arthrobacter</taxon>
    </lineage>
</organism>
<accession>A0ABX0DJJ1</accession>
<evidence type="ECO:0000313" key="3">
    <source>
        <dbReference type="Proteomes" id="UP000479226"/>
    </source>
</evidence>
<name>A0ABX0DJJ1_9MICC</name>
<comment type="caution">
    <text evidence="2">The sequence shown here is derived from an EMBL/GenBank/DDBJ whole genome shotgun (WGS) entry which is preliminary data.</text>
</comment>
<evidence type="ECO:0000256" key="1">
    <source>
        <dbReference type="SAM" id="MobiDB-lite"/>
    </source>
</evidence>
<dbReference type="Gene3D" id="3.30.450.20">
    <property type="entry name" value="PAS domain"/>
    <property type="match status" value="1"/>
</dbReference>
<dbReference type="Proteomes" id="UP000479226">
    <property type="component" value="Unassembled WGS sequence"/>
</dbReference>
<dbReference type="Pfam" id="PF22673">
    <property type="entry name" value="MCP-like_PDC_1"/>
    <property type="match status" value="1"/>
</dbReference>
<dbReference type="RefSeq" id="WP_165182689.1">
    <property type="nucleotide sequence ID" value="NZ_JAAKZI010000024.1"/>
</dbReference>
<feature type="region of interest" description="Disordered" evidence="1">
    <location>
        <begin position="1"/>
        <end position="26"/>
    </location>
</feature>
<evidence type="ECO:0000313" key="2">
    <source>
        <dbReference type="EMBL" id="NGN84468.1"/>
    </source>
</evidence>
<gene>
    <name evidence="2" type="ORF">G6N77_13510</name>
</gene>
<dbReference type="CDD" id="cd12913">
    <property type="entry name" value="PDC1_MCP_like"/>
    <property type="match status" value="1"/>
</dbReference>
<sequence>MNGKEAAPSAAGVGEPSATTTTAGGVPAVIPEGAVPAGARELAALIDSIEAGIDAWAQATTEWLSGQSKPTGTAIDKFIRPAVARMLHEPGSRLAGAGFVAVTGLLGHGRSYIAWWQGEDLERVDALANFSPSSISRYVKTEWFKVPVETGRPHVTGPYIDLLCTDEYVLTFTNPVFSSGTIAGVVGMDVTAQTLERAGLASLRSLGPGAVLVNAGGRAIVSASPTVDAGDLVQAAPEAAIYPVGRQFRIITHTV</sequence>